<evidence type="ECO:0000256" key="5">
    <source>
        <dbReference type="ARBA" id="ARBA00022723"/>
    </source>
</evidence>
<dbReference type="InterPro" id="IPR015797">
    <property type="entry name" value="NUDIX_hydrolase-like_dom_sf"/>
</dbReference>
<dbReference type="EC" id="3.6.1.22" evidence="4"/>
<dbReference type="RefSeq" id="WP_343056159.1">
    <property type="nucleotide sequence ID" value="NZ_JACIGI010000001.1"/>
</dbReference>
<dbReference type="CDD" id="cd03429">
    <property type="entry name" value="NUDIX_NADH_pyrophosphatase_Nudt13"/>
    <property type="match status" value="1"/>
</dbReference>
<dbReference type="PANTHER" id="PTHR42904">
    <property type="entry name" value="NUDIX HYDROLASE, NUDC SUBFAMILY"/>
    <property type="match status" value="1"/>
</dbReference>
<dbReference type="InterPro" id="IPR049734">
    <property type="entry name" value="NudC-like_C"/>
</dbReference>
<protein>
    <recommendedName>
        <fullName evidence="4">NAD(+) diphosphatase</fullName>
        <ecNumber evidence="4">3.6.1.22</ecNumber>
    </recommendedName>
</protein>
<dbReference type="GO" id="GO:0019677">
    <property type="term" value="P:NAD+ catabolic process"/>
    <property type="evidence" value="ECO:0007669"/>
    <property type="project" value="TreeGrafter"/>
</dbReference>
<evidence type="ECO:0000313" key="11">
    <source>
        <dbReference type="EMBL" id="MBB4284332.1"/>
    </source>
</evidence>
<accession>A0A7W6RW87</accession>
<evidence type="ECO:0000256" key="3">
    <source>
        <dbReference type="ARBA" id="ARBA00009595"/>
    </source>
</evidence>
<dbReference type="InterPro" id="IPR000086">
    <property type="entry name" value="NUDIX_hydrolase_dom"/>
</dbReference>
<dbReference type="Gene3D" id="3.90.79.20">
    <property type="match status" value="1"/>
</dbReference>
<comment type="catalytic activity">
    <reaction evidence="9">
        <text>a 5'-end NAD(+)-phospho-ribonucleoside in mRNA + H2O = a 5'-end phospho-adenosine-phospho-ribonucleoside in mRNA + beta-nicotinamide D-ribonucleotide + 2 H(+)</text>
        <dbReference type="Rhea" id="RHEA:60876"/>
        <dbReference type="Rhea" id="RHEA-COMP:15698"/>
        <dbReference type="Rhea" id="RHEA-COMP:15719"/>
        <dbReference type="ChEBI" id="CHEBI:14649"/>
        <dbReference type="ChEBI" id="CHEBI:15377"/>
        <dbReference type="ChEBI" id="CHEBI:15378"/>
        <dbReference type="ChEBI" id="CHEBI:144029"/>
        <dbReference type="ChEBI" id="CHEBI:144051"/>
    </reaction>
    <physiologicalReaction direction="left-to-right" evidence="9">
        <dbReference type="Rhea" id="RHEA:60877"/>
    </physiologicalReaction>
</comment>
<evidence type="ECO:0000313" key="12">
    <source>
        <dbReference type="Proteomes" id="UP000555728"/>
    </source>
</evidence>
<keyword evidence="12" id="KW-1185">Reference proteome</keyword>
<dbReference type="Gene3D" id="3.90.79.10">
    <property type="entry name" value="Nucleoside Triphosphate Pyrophosphohydrolase"/>
    <property type="match status" value="1"/>
</dbReference>
<evidence type="ECO:0000256" key="7">
    <source>
        <dbReference type="ARBA" id="ARBA00022842"/>
    </source>
</evidence>
<organism evidence="11 12">
    <name type="scientific">Roseospira goensis</name>
    <dbReference type="NCBI Taxonomy" id="391922"/>
    <lineage>
        <taxon>Bacteria</taxon>
        <taxon>Pseudomonadati</taxon>
        <taxon>Pseudomonadota</taxon>
        <taxon>Alphaproteobacteria</taxon>
        <taxon>Rhodospirillales</taxon>
        <taxon>Rhodospirillaceae</taxon>
        <taxon>Roseospira</taxon>
    </lineage>
</organism>
<dbReference type="GO" id="GO:0046872">
    <property type="term" value="F:metal ion binding"/>
    <property type="evidence" value="ECO:0007669"/>
    <property type="project" value="UniProtKB-KW"/>
</dbReference>
<evidence type="ECO:0000256" key="8">
    <source>
        <dbReference type="ARBA" id="ARBA00023027"/>
    </source>
</evidence>
<keyword evidence="8" id="KW-0520">NAD</keyword>
<dbReference type="GO" id="GO:0035529">
    <property type="term" value="F:NADH pyrophosphatase activity"/>
    <property type="evidence" value="ECO:0007669"/>
    <property type="project" value="TreeGrafter"/>
</dbReference>
<dbReference type="PANTHER" id="PTHR42904:SF6">
    <property type="entry name" value="NAD-CAPPED RNA HYDROLASE NUDT12"/>
    <property type="match status" value="1"/>
</dbReference>
<dbReference type="PROSITE" id="PS51462">
    <property type="entry name" value="NUDIX"/>
    <property type="match status" value="1"/>
</dbReference>
<dbReference type="Pfam" id="PF09297">
    <property type="entry name" value="Zn_ribbon_NUD"/>
    <property type="match status" value="1"/>
</dbReference>
<evidence type="ECO:0000256" key="4">
    <source>
        <dbReference type="ARBA" id="ARBA00012381"/>
    </source>
</evidence>
<dbReference type="InterPro" id="IPR020084">
    <property type="entry name" value="NUDIX_hydrolase_CS"/>
</dbReference>
<dbReference type="PROSITE" id="PS00893">
    <property type="entry name" value="NUDIX_BOX"/>
    <property type="match status" value="1"/>
</dbReference>
<keyword evidence="5" id="KW-0479">Metal-binding</keyword>
<dbReference type="GO" id="GO:0005829">
    <property type="term" value="C:cytosol"/>
    <property type="evidence" value="ECO:0007669"/>
    <property type="project" value="TreeGrafter"/>
</dbReference>
<gene>
    <name evidence="11" type="ORF">GGD88_000038</name>
</gene>
<comment type="cofactor">
    <cofactor evidence="2">
        <name>Zn(2+)</name>
        <dbReference type="ChEBI" id="CHEBI:29105"/>
    </cofactor>
</comment>
<proteinExistence type="inferred from homology"/>
<dbReference type="InterPro" id="IPR050241">
    <property type="entry name" value="NAD-cap_RNA_hydrolase_NudC"/>
</dbReference>
<reference evidence="11 12" key="1">
    <citation type="submission" date="2020-08" db="EMBL/GenBank/DDBJ databases">
        <title>Genome sequencing of Purple Non-Sulfur Bacteria from various extreme environments.</title>
        <authorList>
            <person name="Mayer M."/>
        </authorList>
    </citation>
    <scope>NUCLEOTIDE SEQUENCE [LARGE SCALE GENOMIC DNA]</scope>
    <source>
        <strain evidence="11 12">JA135</strain>
    </source>
</reference>
<comment type="cofactor">
    <cofactor evidence="1">
        <name>Mg(2+)</name>
        <dbReference type="ChEBI" id="CHEBI:18420"/>
    </cofactor>
</comment>
<feature type="domain" description="Nudix hydrolase" evidence="10">
    <location>
        <begin position="199"/>
        <end position="329"/>
    </location>
</feature>
<dbReference type="EMBL" id="JACIGI010000001">
    <property type="protein sequence ID" value="MBB4284332.1"/>
    <property type="molecule type" value="Genomic_DNA"/>
</dbReference>
<dbReference type="Proteomes" id="UP000555728">
    <property type="component" value="Unassembled WGS sequence"/>
</dbReference>
<dbReference type="AlphaFoldDB" id="A0A7W6RW87"/>
<name>A0A7W6RW87_9PROT</name>
<evidence type="ECO:0000256" key="6">
    <source>
        <dbReference type="ARBA" id="ARBA00022801"/>
    </source>
</evidence>
<evidence type="ECO:0000259" key="10">
    <source>
        <dbReference type="PROSITE" id="PS51462"/>
    </source>
</evidence>
<comment type="caution">
    <text evidence="11">The sequence shown here is derived from an EMBL/GenBank/DDBJ whole genome shotgun (WGS) entry which is preliminary data.</text>
</comment>
<comment type="similarity">
    <text evidence="3">Belongs to the Nudix hydrolase family. NudC subfamily.</text>
</comment>
<dbReference type="Pfam" id="PF09296">
    <property type="entry name" value="NUDIX-like"/>
    <property type="match status" value="1"/>
</dbReference>
<dbReference type="GO" id="GO:0006742">
    <property type="term" value="P:NADP+ catabolic process"/>
    <property type="evidence" value="ECO:0007669"/>
    <property type="project" value="TreeGrafter"/>
</dbReference>
<evidence type="ECO:0000256" key="9">
    <source>
        <dbReference type="ARBA" id="ARBA00023679"/>
    </source>
</evidence>
<dbReference type="SUPFAM" id="SSF55811">
    <property type="entry name" value="Nudix"/>
    <property type="match status" value="1"/>
</dbReference>
<keyword evidence="7" id="KW-0460">Magnesium</keyword>
<keyword evidence="6 11" id="KW-0378">Hydrolase</keyword>
<dbReference type="NCBIfam" id="NF001299">
    <property type="entry name" value="PRK00241.1"/>
    <property type="match status" value="1"/>
</dbReference>
<evidence type="ECO:0000256" key="2">
    <source>
        <dbReference type="ARBA" id="ARBA00001947"/>
    </source>
</evidence>
<evidence type="ECO:0000256" key="1">
    <source>
        <dbReference type="ARBA" id="ARBA00001946"/>
    </source>
</evidence>
<dbReference type="Pfam" id="PF00293">
    <property type="entry name" value="NUDIX"/>
    <property type="match status" value="1"/>
</dbReference>
<sequence>MTDPATGPATGPAAPILAASARPALEHLTYTGAPLDRAEPLRSDPAALAGRAGDPASRRVLLWRNRVLVDTRGGRSAPRARVAGGDWRPDDAALTPEEEVFLGLDGDGAAWFGVQLPAGAGEDDERGPETGLGGRFLPLRTVGPALPAAEAAILAQALGVLAWHRRHRFCAACGAPSRPEEGGWRRRCTDPACGAQHFPRTDPAVIMLVHHGRGDGARCLLGRGPRLPAGMVSTLAGFVEPGESLEEAVRREVHEETGVRVGAVVYAASQPWPFPSSLMLGFHCLAETTEITLDPRELEHAAWYSRAEVAGFGEVGDPAPVAGGGWLLPRPDSIARRLVLGWLAGDPLTG</sequence>
<dbReference type="InterPro" id="IPR015376">
    <property type="entry name" value="Znr_NADH_PPase"/>
</dbReference>
<dbReference type="InterPro" id="IPR015375">
    <property type="entry name" value="NADH_PPase-like_N"/>
</dbReference>